<dbReference type="InterPro" id="IPR052171">
    <property type="entry name" value="NHEJ_LigD"/>
</dbReference>
<keyword evidence="3" id="KW-1185">Reference proteome</keyword>
<dbReference type="InterPro" id="IPR033651">
    <property type="entry name" value="PaeLigD_Pol-like"/>
</dbReference>
<proteinExistence type="predicted"/>
<dbReference type="NCBIfam" id="TIGR02778">
    <property type="entry name" value="ligD_pol"/>
    <property type="match status" value="1"/>
</dbReference>
<evidence type="ECO:0000313" key="3">
    <source>
        <dbReference type="Proteomes" id="UP001501083"/>
    </source>
</evidence>
<dbReference type="PANTHER" id="PTHR42705:SF2">
    <property type="entry name" value="BIFUNCTIONAL NON-HOMOLOGOUS END JOINING PROTEIN LIGD"/>
    <property type="match status" value="1"/>
</dbReference>
<sequence>MTTPRLTSPDRVVFAGAGITKGEVADYYRAVARWLLPELVQRPLSLVRCPDGADGHCFFQKHHADSLGEHVHAIRLRELEGEGDYLYVEDIEGVLELVQMNTLEFHVWGARIDDVESPDRLVFDLDPAPDIAWNEVKAAARQVRDELAARGLRSWLRLSGGKGLHVVVPIRRGPDWTQVKAFSDAFAESLVAKSPERFVATASKSAREGHIFIDWLRNARGATSVTGWSLRARPGAPVAMPLSWDDLGRVREPAAFDLRKALRRARLLRREPWSGFARVRQTLPNEPG</sequence>
<protein>
    <recommendedName>
        <fullName evidence="1">DNA ligase D polymerase domain-containing protein</fullName>
    </recommendedName>
</protein>
<dbReference type="Pfam" id="PF21686">
    <property type="entry name" value="LigD_Prim-Pol"/>
    <property type="match status" value="1"/>
</dbReference>
<evidence type="ECO:0000313" key="2">
    <source>
        <dbReference type="EMBL" id="GAA5075163.1"/>
    </source>
</evidence>
<comment type="caution">
    <text evidence="2">The sequence shown here is derived from an EMBL/GenBank/DDBJ whole genome shotgun (WGS) entry which is preliminary data.</text>
</comment>
<accession>A0ABP9LFT4</accession>
<evidence type="ECO:0000259" key="1">
    <source>
        <dbReference type="Pfam" id="PF21686"/>
    </source>
</evidence>
<reference evidence="3" key="1">
    <citation type="journal article" date="2019" name="Int. J. Syst. Evol. Microbiol.">
        <title>The Global Catalogue of Microorganisms (GCM) 10K type strain sequencing project: providing services to taxonomists for standard genome sequencing and annotation.</title>
        <authorList>
            <consortium name="The Broad Institute Genomics Platform"/>
            <consortium name="The Broad Institute Genome Sequencing Center for Infectious Disease"/>
            <person name="Wu L."/>
            <person name="Ma J."/>
        </authorList>
    </citation>
    <scope>NUCLEOTIDE SEQUENCE [LARGE SCALE GENOMIC DNA]</scope>
    <source>
        <strain evidence="3">JCM 19212</strain>
    </source>
</reference>
<dbReference type="Proteomes" id="UP001501083">
    <property type="component" value="Unassembled WGS sequence"/>
</dbReference>
<dbReference type="RefSeq" id="WP_158985871.1">
    <property type="nucleotide sequence ID" value="NZ_BAABKY010000002.1"/>
</dbReference>
<dbReference type="InterPro" id="IPR014145">
    <property type="entry name" value="LigD_pol_dom"/>
</dbReference>
<dbReference type="CDD" id="cd04862">
    <property type="entry name" value="PaeLigD_Pol_like"/>
    <property type="match status" value="1"/>
</dbReference>
<organism evidence="2 3">
    <name type="scientific">Lysobacter panacisoli</name>
    <dbReference type="NCBI Taxonomy" id="1255263"/>
    <lineage>
        <taxon>Bacteria</taxon>
        <taxon>Pseudomonadati</taxon>
        <taxon>Pseudomonadota</taxon>
        <taxon>Gammaproteobacteria</taxon>
        <taxon>Lysobacterales</taxon>
        <taxon>Lysobacteraceae</taxon>
        <taxon>Lysobacter</taxon>
    </lineage>
</organism>
<feature type="domain" description="DNA ligase D polymerase" evidence="1">
    <location>
        <begin position="20"/>
        <end position="272"/>
    </location>
</feature>
<gene>
    <name evidence="2" type="ORF">GCM10025759_18420</name>
</gene>
<name>A0ABP9LFT4_9GAMM</name>
<dbReference type="Gene3D" id="3.90.920.10">
    <property type="entry name" value="DNA primase, PRIM domain"/>
    <property type="match status" value="1"/>
</dbReference>
<dbReference type="EMBL" id="BAABKY010000002">
    <property type="protein sequence ID" value="GAA5075163.1"/>
    <property type="molecule type" value="Genomic_DNA"/>
</dbReference>
<dbReference type="PANTHER" id="PTHR42705">
    <property type="entry name" value="BIFUNCTIONAL NON-HOMOLOGOUS END JOINING PROTEIN LIGD"/>
    <property type="match status" value="1"/>
</dbReference>